<dbReference type="EMBL" id="GBXM01036327">
    <property type="protein sequence ID" value="JAH72250.1"/>
    <property type="molecule type" value="Transcribed_RNA"/>
</dbReference>
<dbReference type="AlphaFoldDB" id="A0A0E9V497"/>
<dbReference type="EMBL" id="GBXM01040265">
    <property type="protein sequence ID" value="JAH68312.1"/>
    <property type="molecule type" value="Transcribed_RNA"/>
</dbReference>
<protein>
    <submittedName>
        <fullName evidence="1">Uncharacterized protein</fullName>
    </submittedName>
</protein>
<reference evidence="1" key="1">
    <citation type="submission" date="2014-11" db="EMBL/GenBank/DDBJ databases">
        <authorList>
            <person name="Amaro Gonzalez C."/>
        </authorList>
    </citation>
    <scope>NUCLEOTIDE SEQUENCE</scope>
</reference>
<proteinExistence type="predicted"/>
<reference evidence="1" key="2">
    <citation type="journal article" date="2015" name="Fish Shellfish Immunol.">
        <title>Early steps in the European eel (Anguilla anguilla)-Vibrio vulnificus interaction in the gills: Role of the RtxA13 toxin.</title>
        <authorList>
            <person name="Callol A."/>
            <person name="Pajuelo D."/>
            <person name="Ebbesson L."/>
            <person name="Teles M."/>
            <person name="MacKenzie S."/>
            <person name="Amaro C."/>
        </authorList>
    </citation>
    <scope>NUCLEOTIDE SEQUENCE</scope>
</reference>
<dbReference type="EMBL" id="GBXM01035526">
    <property type="protein sequence ID" value="JAH73051.1"/>
    <property type="molecule type" value="Transcribed_RNA"/>
</dbReference>
<name>A0A0E9V497_ANGAN</name>
<accession>A0A0E9V497</accession>
<evidence type="ECO:0000313" key="1">
    <source>
        <dbReference type="EMBL" id="JAH72250.1"/>
    </source>
</evidence>
<dbReference type="EMBL" id="GBXM01033707">
    <property type="protein sequence ID" value="JAH74870.1"/>
    <property type="molecule type" value="Transcribed_RNA"/>
</dbReference>
<organism evidence="1">
    <name type="scientific">Anguilla anguilla</name>
    <name type="common">European freshwater eel</name>
    <name type="synonym">Muraena anguilla</name>
    <dbReference type="NCBI Taxonomy" id="7936"/>
    <lineage>
        <taxon>Eukaryota</taxon>
        <taxon>Metazoa</taxon>
        <taxon>Chordata</taxon>
        <taxon>Craniata</taxon>
        <taxon>Vertebrata</taxon>
        <taxon>Euteleostomi</taxon>
        <taxon>Actinopterygii</taxon>
        <taxon>Neopterygii</taxon>
        <taxon>Teleostei</taxon>
        <taxon>Anguilliformes</taxon>
        <taxon>Anguillidae</taxon>
        <taxon>Anguilla</taxon>
    </lineage>
</organism>
<sequence length="50" mass="5792">MTVILQICRRKETNSLRLFKCSLLASRSELTDCLTKCNVEDYLLRSLSLI</sequence>